<comment type="similarity">
    <text evidence="1">Belongs to the UPF0637 family.</text>
</comment>
<dbReference type="SUPFAM" id="SSF142913">
    <property type="entry name" value="YktB/PF0168-like"/>
    <property type="match status" value="1"/>
</dbReference>
<proteinExistence type="inferred from homology"/>
<name>A0ABW4RHI6_9BACL</name>
<dbReference type="InterPro" id="IPR053707">
    <property type="entry name" value="UPF0637_domain_sf"/>
</dbReference>
<keyword evidence="3" id="KW-1185">Reference proteome</keyword>
<accession>A0ABW4RHI6</accession>
<dbReference type="InterPro" id="IPR009403">
    <property type="entry name" value="UPF0637"/>
</dbReference>
<protein>
    <recommendedName>
        <fullName evidence="1">UPF0637 protein ACFSC9_07135</fullName>
    </recommendedName>
</protein>
<dbReference type="EMBL" id="JBHUEH010000011">
    <property type="protein sequence ID" value="MFD1885300.1"/>
    <property type="molecule type" value="Genomic_DNA"/>
</dbReference>
<dbReference type="Proteomes" id="UP001597233">
    <property type="component" value="Unassembled WGS sequence"/>
</dbReference>
<dbReference type="Gene3D" id="3.30.930.20">
    <property type="entry name" value="Protein of unknown function DUF1054"/>
    <property type="match status" value="1"/>
</dbReference>
<evidence type="ECO:0000313" key="2">
    <source>
        <dbReference type="EMBL" id="MFD1885300.1"/>
    </source>
</evidence>
<sequence>MTHSTTETTFSGFTAEDFEVFTIDGLEPRMEALIARVRPKLTALGELIQPHLATLCGEEMYVHVAKHARRTVNPPKDTWVAWAANKRGYKALPHFEVGMFGTHVFVVFAIIYESPRKVDFGRAMASQLDQVKQHVPQHYYWSPDHMSPQGTPQADLSDEQLLDMANRLQQVKKSEIICGLRIDKHDPLLRDGDAFVRQVEDTFQQLLPLYRMATV</sequence>
<evidence type="ECO:0000313" key="3">
    <source>
        <dbReference type="Proteomes" id="UP001597233"/>
    </source>
</evidence>
<dbReference type="Pfam" id="PF06335">
    <property type="entry name" value="DUF1054"/>
    <property type="match status" value="1"/>
</dbReference>
<dbReference type="RefSeq" id="WP_347326686.1">
    <property type="nucleotide sequence ID" value="NZ_JBCGUH010000014.1"/>
</dbReference>
<dbReference type="HAMAP" id="MF_01851">
    <property type="entry name" value="UPF0637"/>
    <property type="match status" value="1"/>
</dbReference>
<gene>
    <name evidence="2" type="ORF">ACFSC9_07135</name>
</gene>
<comment type="caution">
    <text evidence="2">The sequence shown here is derived from an EMBL/GenBank/DDBJ whole genome shotgun (WGS) entry which is preliminary data.</text>
</comment>
<organism evidence="2 3">
    <name type="scientific">Paenibacillus wenxiniae</name>
    <dbReference type="NCBI Taxonomy" id="1636843"/>
    <lineage>
        <taxon>Bacteria</taxon>
        <taxon>Bacillati</taxon>
        <taxon>Bacillota</taxon>
        <taxon>Bacilli</taxon>
        <taxon>Bacillales</taxon>
        <taxon>Paenibacillaceae</taxon>
        <taxon>Paenibacillus</taxon>
    </lineage>
</organism>
<dbReference type="PIRSF" id="PIRSF021332">
    <property type="entry name" value="DUF1054"/>
    <property type="match status" value="1"/>
</dbReference>
<reference evidence="3" key="1">
    <citation type="journal article" date="2019" name="Int. J. Syst. Evol. Microbiol.">
        <title>The Global Catalogue of Microorganisms (GCM) 10K type strain sequencing project: providing services to taxonomists for standard genome sequencing and annotation.</title>
        <authorList>
            <consortium name="The Broad Institute Genomics Platform"/>
            <consortium name="The Broad Institute Genome Sequencing Center for Infectious Disease"/>
            <person name="Wu L."/>
            <person name="Ma J."/>
        </authorList>
    </citation>
    <scope>NUCLEOTIDE SEQUENCE [LARGE SCALE GENOMIC DNA]</scope>
    <source>
        <strain evidence="3">CCUG 54950</strain>
    </source>
</reference>
<evidence type="ECO:0000256" key="1">
    <source>
        <dbReference type="HAMAP-Rule" id="MF_01851"/>
    </source>
</evidence>